<evidence type="ECO:0000259" key="6">
    <source>
        <dbReference type="PROSITE" id="PS50903"/>
    </source>
</evidence>
<comment type="caution">
    <text evidence="7">The sequence shown here is derived from an EMBL/GenBank/DDBJ whole genome shotgun (WGS) entry which is preliminary data.</text>
</comment>
<dbReference type="Gene3D" id="2.20.28.10">
    <property type="match status" value="1"/>
</dbReference>
<keyword evidence="8" id="KW-1185">Reference proteome</keyword>
<dbReference type="PANTHER" id="PTHR47627:SF1">
    <property type="entry name" value="RUBREDOXIN-1-RELATED"/>
    <property type="match status" value="1"/>
</dbReference>
<evidence type="ECO:0000313" key="7">
    <source>
        <dbReference type="EMBL" id="MDT3405274.1"/>
    </source>
</evidence>
<protein>
    <submittedName>
        <fullName evidence="7">Rubredoxin</fullName>
    </submittedName>
</protein>
<dbReference type="InterPro" id="IPR050526">
    <property type="entry name" value="Rubredoxin_ET"/>
</dbReference>
<evidence type="ECO:0000313" key="8">
    <source>
        <dbReference type="Proteomes" id="UP001258315"/>
    </source>
</evidence>
<dbReference type="Proteomes" id="UP001258315">
    <property type="component" value="Unassembled WGS sequence"/>
</dbReference>
<dbReference type="RefSeq" id="WP_311953642.1">
    <property type="nucleotide sequence ID" value="NZ_JAVLVU010000001.1"/>
</dbReference>
<dbReference type="CDD" id="cd00730">
    <property type="entry name" value="rubredoxin"/>
    <property type="match status" value="1"/>
</dbReference>
<evidence type="ECO:0000256" key="2">
    <source>
        <dbReference type="ARBA" id="ARBA00022448"/>
    </source>
</evidence>
<dbReference type="InterPro" id="IPR024935">
    <property type="entry name" value="Rubredoxin_dom"/>
</dbReference>
<sequence length="483" mass="56051">MSMQHIVKINLPGGYVSAGDLYEMLAVAEDAGAVDVRFGNRQQLYFTVDATSLDDMETDMLRAGIDYELDADEYPNIISSYVCDSIFSQESWLREGVYRDIFDLFSYKPRLKINIVDRHQTFVPFFSGNFNFISSEVSNYWYWYIRFPKTSKFYCWPVLIYSEDMPMVSHQAEKLIFENKGLFHDKPHADEQLFYQMLSGQLEVSTQTITEPLQLPDFYLPYYEGFNKYANKYWLGIYRRNELFSIGFLKDVCSLCIQSRIGQVYTTPWKSILIKGIETNQRADWGLILDKYRLNIRHASNELNWQIEDLSAEGLTLKQQLVREFEEADLRTYRLSFVIKIRPKTGLMGSVIIKAHPSGTFELLHTLNFNPNSKDYISYKKRVKRSNLGEELIALCHIYYTTVIENIAVDTMSYEDNAAAIDNLKELYACKYCKTIYDSEYGDRDNGIMPGTPFEGVSDDYACPVCGSEKECFEKMEAVAVRQ</sequence>
<organism evidence="7 8">
    <name type="scientific">Mucilaginibacter terrae</name>
    <dbReference type="NCBI Taxonomy" id="1955052"/>
    <lineage>
        <taxon>Bacteria</taxon>
        <taxon>Pseudomonadati</taxon>
        <taxon>Bacteroidota</taxon>
        <taxon>Sphingobacteriia</taxon>
        <taxon>Sphingobacteriales</taxon>
        <taxon>Sphingobacteriaceae</taxon>
        <taxon>Mucilaginibacter</taxon>
    </lineage>
</organism>
<evidence type="ECO:0000256" key="1">
    <source>
        <dbReference type="ARBA" id="ARBA00001965"/>
    </source>
</evidence>
<keyword evidence="5" id="KW-0408">Iron</keyword>
<evidence type="ECO:0000256" key="3">
    <source>
        <dbReference type="ARBA" id="ARBA00022723"/>
    </source>
</evidence>
<dbReference type="SUPFAM" id="SSF57802">
    <property type="entry name" value="Rubredoxin-like"/>
    <property type="match status" value="1"/>
</dbReference>
<keyword evidence="4" id="KW-0249">Electron transport</keyword>
<dbReference type="InterPro" id="IPR024934">
    <property type="entry name" value="Rubredoxin-like_dom"/>
</dbReference>
<gene>
    <name evidence="7" type="ORF">QE417_004346</name>
</gene>
<evidence type="ECO:0000256" key="4">
    <source>
        <dbReference type="ARBA" id="ARBA00022982"/>
    </source>
</evidence>
<comment type="cofactor">
    <cofactor evidence="1">
        <name>Fe(3+)</name>
        <dbReference type="ChEBI" id="CHEBI:29034"/>
    </cofactor>
</comment>
<dbReference type="PANTHER" id="PTHR47627">
    <property type="entry name" value="RUBREDOXIN"/>
    <property type="match status" value="1"/>
</dbReference>
<dbReference type="EMBL" id="JAVLVU010000001">
    <property type="protein sequence ID" value="MDT3405274.1"/>
    <property type="molecule type" value="Genomic_DNA"/>
</dbReference>
<reference evidence="8" key="1">
    <citation type="submission" date="2023-07" db="EMBL/GenBank/DDBJ databases">
        <title>Functional and genomic diversity of the sorghum phyllosphere microbiome.</title>
        <authorList>
            <person name="Shade A."/>
        </authorList>
    </citation>
    <scope>NUCLEOTIDE SEQUENCE [LARGE SCALE GENOMIC DNA]</scope>
    <source>
        <strain evidence="8">SORGH_AS_0422</strain>
    </source>
</reference>
<name>A0ABU3GZS4_9SPHI</name>
<keyword evidence="3" id="KW-0479">Metal-binding</keyword>
<proteinExistence type="predicted"/>
<feature type="domain" description="Rubredoxin-like" evidence="6">
    <location>
        <begin position="425"/>
        <end position="476"/>
    </location>
</feature>
<accession>A0ABU3GZS4</accession>
<evidence type="ECO:0000256" key="5">
    <source>
        <dbReference type="ARBA" id="ARBA00023004"/>
    </source>
</evidence>
<dbReference type="Pfam" id="PF00301">
    <property type="entry name" value="Rubredoxin"/>
    <property type="match status" value="1"/>
</dbReference>
<keyword evidence="2" id="KW-0813">Transport</keyword>
<dbReference type="PROSITE" id="PS50903">
    <property type="entry name" value="RUBREDOXIN_LIKE"/>
    <property type="match status" value="1"/>
</dbReference>